<dbReference type="RefSeq" id="WP_214361410.1">
    <property type="nucleotide sequence ID" value="NZ_JAEKFT010000010.1"/>
</dbReference>
<organism evidence="1 2">
    <name type="scientific">Denitromonas iodatirespirans</name>
    <dbReference type="NCBI Taxonomy" id="2795389"/>
    <lineage>
        <taxon>Bacteria</taxon>
        <taxon>Pseudomonadati</taxon>
        <taxon>Pseudomonadota</taxon>
        <taxon>Betaproteobacteria</taxon>
        <taxon>Rhodocyclales</taxon>
        <taxon>Zoogloeaceae</taxon>
        <taxon>Denitromonas</taxon>
    </lineage>
</organism>
<reference evidence="2" key="1">
    <citation type="journal article" date="2022" name="ISME J.">
        <title>Genetic and phylogenetic analysis of dissimilatory iodate-reducing bacteria identifies potential niches across the world's oceans.</title>
        <authorList>
            <person name="Reyes-Umana V."/>
            <person name="Henning Z."/>
            <person name="Lee K."/>
            <person name="Barnum T.P."/>
            <person name="Coates J.D."/>
        </authorList>
    </citation>
    <scope>NUCLEOTIDE SEQUENCE [LARGE SCALE GENOMIC DNA]</scope>
    <source>
        <strain evidence="2">IR12</strain>
    </source>
</reference>
<evidence type="ECO:0008006" key="3">
    <source>
        <dbReference type="Google" id="ProtNLM"/>
    </source>
</evidence>
<protein>
    <recommendedName>
        <fullName evidence="3">Terminase</fullName>
    </recommendedName>
</protein>
<accession>A0A944DN26</accession>
<evidence type="ECO:0000313" key="2">
    <source>
        <dbReference type="Proteomes" id="UP000694660"/>
    </source>
</evidence>
<proteinExistence type="predicted"/>
<name>A0A944DN26_DENI1</name>
<dbReference type="InterPro" id="IPR010270">
    <property type="entry name" value="Phage_P2_GpM"/>
</dbReference>
<keyword evidence="2" id="KW-1185">Reference proteome</keyword>
<dbReference type="Pfam" id="PF05944">
    <property type="entry name" value="Phage_term_smal"/>
    <property type="match status" value="1"/>
</dbReference>
<sequence length="236" mass="25410">MRHSPARAHMQHHVAAARASADDGTIADRALATGYELMLAQLGEHKRRLRDIKSNEAKAEAKAKLLPEYDAYIAAALATDAGGQDDVLSTLMVWHIDAGNYAQAIKIGAYVIRHGLAMPDQYKRDPAGALVEETADAALKAKAAGEPFDVSLLVTLVVMTEPCDMHDEIRAKLHKAIGLTLATDDADQIDLEAAVKHLTRALELHDKSGVKRDIELIQRRIKALGKEQAGATDGAG</sequence>
<dbReference type="EMBL" id="JAEKFT010000010">
    <property type="protein sequence ID" value="MBT0961654.1"/>
    <property type="molecule type" value="Genomic_DNA"/>
</dbReference>
<dbReference type="Proteomes" id="UP000694660">
    <property type="component" value="Unassembled WGS sequence"/>
</dbReference>
<dbReference type="AlphaFoldDB" id="A0A944DN26"/>
<dbReference type="GO" id="GO:0003677">
    <property type="term" value="F:DNA binding"/>
    <property type="evidence" value="ECO:0007669"/>
    <property type="project" value="InterPro"/>
</dbReference>
<dbReference type="GO" id="GO:0004519">
    <property type="term" value="F:endonuclease activity"/>
    <property type="evidence" value="ECO:0007669"/>
    <property type="project" value="InterPro"/>
</dbReference>
<comment type="caution">
    <text evidence="1">The sequence shown here is derived from an EMBL/GenBank/DDBJ whole genome shotgun (WGS) entry which is preliminary data.</text>
</comment>
<gene>
    <name evidence="1" type="ORF">I8J34_10775</name>
</gene>
<evidence type="ECO:0000313" key="1">
    <source>
        <dbReference type="EMBL" id="MBT0961654.1"/>
    </source>
</evidence>